<feature type="signal peptide" evidence="8">
    <location>
        <begin position="1"/>
        <end position="15"/>
    </location>
</feature>
<dbReference type="GO" id="GO:0030328">
    <property type="term" value="P:prenylcysteine catabolic process"/>
    <property type="evidence" value="ECO:0007669"/>
    <property type="project" value="InterPro"/>
</dbReference>
<dbReference type="Gene3D" id="3.90.660.10">
    <property type="match status" value="1"/>
</dbReference>
<sequence>MRLVLLASLISSSLALQLPFKVPFFQKAFSVEDDDSVHDTPRIAIIGAGAAGSSAAFWISKAQERFGVNVEIDVYERSSYVGGRSTTVYPHDDPSLPPVELGASIYVQSNKNMVKAAEAFNLSTKSFTDEEGSFGIWDGEQVIVQASGSWWDTLKLVWRYGVMSPRRVDSTVQDTVKQFLTLYSPQAPKWDNITDLAASFGWADAIQNTASDFFKSKGVSEQYIYEVLESSTRVNYAQNIDKIHALEGTVSMAADKATSIKDGNWRVFENFLNHSKATVYLNTSVHGVSQTTSSSRPWLVTSDKGSTRYRGVILAAPFHQTGIKLPSALSSQIPEQPYVHLHVTLLTTSSPHMSSEYLNMAPNTKPPSMLLTTWNGARQGLKAPEFNSISYHGKINEDEWVVKIFSMEAVEDEWLNSMFDGNVSWVYRKEWDAYPVLPPTTEFPPVKLDTGFYYVNAFEPFISTMETETIAARNVVDLLLNEQFRSSICGSRISASEQDIKKTSDDGFVFGWDC</sequence>
<comment type="similarity">
    <text evidence="2">Belongs to the prenylcysteine oxidase family.</text>
</comment>
<feature type="domain" description="Prenylcysteine lyase" evidence="9">
    <location>
        <begin position="146"/>
        <end position="482"/>
    </location>
</feature>
<keyword evidence="6" id="KW-0560">Oxidoreductase</keyword>
<evidence type="ECO:0000256" key="2">
    <source>
        <dbReference type="ARBA" id="ARBA00009967"/>
    </source>
</evidence>
<evidence type="ECO:0000256" key="7">
    <source>
        <dbReference type="ARBA" id="ARBA00023180"/>
    </source>
</evidence>
<dbReference type="OrthoDB" id="437369at2759"/>
<evidence type="ECO:0000256" key="1">
    <source>
        <dbReference type="ARBA" id="ARBA00001974"/>
    </source>
</evidence>
<dbReference type="PANTHER" id="PTHR15944:SF0">
    <property type="entry name" value="PRENYLCYSTEINE LYASE DOMAIN-CONTAINING PROTEIN"/>
    <property type="match status" value="1"/>
</dbReference>
<feature type="chain" id="PRO_5020568989" evidence="8">
    <location>
        <begin position="16"/>
        <end position="514"/>
    </location>
</feature>
<accession>A0A4S8MSI7</accession>
<protein>
    <submittedName>
        <fullName evidence="10">FAD/NAD(P)-binding domain-containing protein</fullName>
    </submittedName>
</protein>
<keyword evidence="11" id="KW-1185">Reference proteome</keyword>
<dbReference type="Gene3D" id="1.10.405.10">
    <property type="entry name" value="Guanine Nucleotide Dissociation Inhibitor, domain 1"/>
    <property type="match status" value="1"/>
</dbReference>
<dbReference type="PIRSF" id="PIRSF036292">
    <property type="entry name" value="Prenylcysteine_oxidase"/>
    <property type="match status" value="1"/>
</dbReference>
<evidence type="ECO:0000256" key="8">
    <source>
        <dbReference type="SAM" id="SignalP"/>
    </source>
</evidence>
<dbReference type="InterPro" id="IPR010795">
    <property type="entry name" value="Prenylcys_lyase"/>
</dbReference>
<dbReference type="SUPFAM" id="SSF51905">
    <property type="entry name" value="FAD/NAD(P)-binding domain"/>
    <property type="match status" value="1"/>
</dbReference>
<organism evidence="10 11">
    <name type="scientific">Dendrothele bispora (strain CBS 962.96)</name>
    <dbReference type="NCBI Taxonomy" id="1314807"/>
    <lineage>
        <taxon>Eukaryota</taxon>
        <taxon>Fungi</taxon>
        <taxon>Dikarya</taxon>
        <taxon>Basidiomycota</taxon>
        <taxon>Agaricomycotina</taxon>
        <taxon>Agaricomycetes</taxon>
        <taxon>Agaricomycetidae</taxon>
        <taxon>Agaricales</taxon>
        <taxon>Agaricales incertae sedis</taxon>
        <taxon>Dendrothele</taxon>
    </lineage>
</organism>
<evidence type="ECO:0000256" key="5">
    <source>
        <dbReference type="ARBA" id="ARBA00022827"/>
    </source>
</evidence>
<evidence type="ECO:0000313" key="10">
    <source>
        <dbReference type="EMBL" id="THV06108.1"/>
    </source>
</evidence>
<keyword evidence="3" id="KW-0285">Flavoprotein</keyword>
<dbReference type="InterPro" id="IPR017046">
    <property type="entry name" value="Prenylcysteine_Oxase1"/>
</dbReference>
<evidence type="ECO:0000256" key="6">
    <source>
        <dbReference type="ARBA" id="ARBA00023002"/>
    </source>
</evidence>
<dbReference type="EMBL" id="ML179045">
    <property type="protein sequence ID" value="THV06108.1"/>
    <property type="molecule type" value="Genomic_DNA"/>
</dbReference>
<dbReference type="GO" id="GO:0001735">
    <property type="term" value="F:prenylcysteine oxidase activity"/>
    <property type="evidence" value="ECO:0007669"/>
    <property type="project" value="InterPro"/>
</dbReference>
<dbReference type="Proteomes" id="UP000297245">
    <property type="component" value="Unassembled WGS sequence"/>
</dbReference>
<dbReference type="AlphaFoldDB" id="A0A4S8MSI7"/>
<dbReference type="GO" id="GO:0030327">
    <property type="term" value="P:prenylated protein catabolic process"/>
    <property type="evidence" value="ECO:0007669"/>
    <property type="project" value="TreeGrafter"/>
</dbReference>
<evidence type="ECO:0000313" key="11">
    <source>
        <dbReference type="Proteomes" id="UP000297245"/>
    </source>
</evidence>
<dbReference type="Pfam" id="PF13450">
    <property type="entry name" value="NAD_binding_8"/>
    <property type="match status" value="1"/>
</dbReference>
<comment type="cofactor">
    <cofactor evidence="1">
        <name>FAD</name>
        <dbReference type="ChEBI" id="CHEBI:57692"/>
    </cofactor>
</comment>
<dbReference type="PANTHER" id="PTHR15944">
    <property type="entry name" value="FARNESYLCYSTEINE LYASE"/>
    <property type="match status" value="1"/>
</dbReference>
<keyword evidence="5" id="KW-0274">FAD</keyword>
<dbReference type="Pfam" id="PF07156">
    <property type="entry name" value="Prenylcys_lyase"/>
    <property type="match status" value="1"/>
</dbReference>
<gene>
    <name evidence="10" type="ORF">K435DRAFT_826174</name>
</gene>
<keyword evidence="7" id="KW-0325">Glycoprotein</keyword>
<dbReference type="Gene3D" id="3.50.50.60">
    <property type="entry name" value="FAD/NAD(P)-binding domain"/>
    <property type="match status" value="1"/>
</dbReference>
<evidence type="ECO:0000256" key="3">
    <source>
        <dbReference type="ARBA" id="ARBA00022630"/>
    </source>
</evidence>
<dbReference type="InterPro" id="IPR036188">
    <property type="entry name" value="FAD/NAD-bd_sf"/>
</dbReference>
<name>A0A4S8MSI7_DENBC</name>
<proteinExistence type="inferred from homology"/>
<evidence type="ECO:0000259" key="9">
    <source>
        <dbReference type="Pfam" id="PF07156"/>
    </source>
</evidence>
<evidence type="ECO:0000256" key="4">
    <source>
        <dbReference type="ARBA" id="ARBA00022729"/>
    </source>
</evidence>
<reference evidence="10 11" key="1">
    <citation type="journal article" date="2019" name="Nat. Ecol. Evol.">
        <title>Megaphylogeny resolves global patterns of mushroom evolution.</title>
        <authorList>
            <person name="Varga T."/>
            <person name="Krizsan K."/>
            <person name="Foldi C."/>
            <person name="Dima B."/>
            <person name="Sanchez-Garcia M."/>
            <person name="Sanchez-Ramirez S."/>
            <person name="Szollosi G.J."/>
            <person name="Szarkandi J.G."/>
            <person name="Papp V."/>
            <person name="Albert L."/>
            <person name="Andreopoulos W."/>
            <person name="Angelini C."/>
            <person name="Antonin V."/>
            <person name="Barry K.W."/>
            <person name="Bougher N.L."/>
            <person name="Buchanan P."/>
            <person name="Buyck B."/>
            <person name="Bense V."/>
            <person name="Catcheside P."/>
            <person name="Chovatia M."/>
            <person name="Cooper J."/>
            <person name="Damon W."/>
            <person name="Desjardin D."/>
            <person name="Finy P."/>
            <person name="Geml J."/>
            <person name="Haridas S."/>
            <person name="Hughes K."/>
            <person name="Justo A."/>
            <person name="Karasinski D."/>
            <person name="Kautmanova I."/>
            <person name="Kiss B."/>
            <person name="Kocsube S."/>
            <person name="Kotiranta H."/>
            <person name="LaButti K.M."/>
            <person name="Lechner B.E."/>
            <person name="Liimatainen K."/>
            <person name="Lipzen A."/>
            <person name="Lukacs Z."/>
            <person name="Mihaltcheva S."/>
            <person name="Morgado L.N."/>
            <person name="Niskanen T."/>
            <person name="Noordeloos M.E."/>
            <person name="Ohm R.A."/>
            <person name="Ortiz-Santana B."/>
            <person name="Ovrebo C."/>
            <person name="Racz N."/>
            <person name="Riley R."/>
            <person name="Savchenko A."/>
            <person name="Shiryaev A."/>
            <person name="Soop K."/>
            <person name="Spirin V."/>
            <person name="Szebenyi C."/>
            <person name="Tomsovsky M."/>
            <person name="Tulloss R.E."/>
            <person name="Uehling J."/>
            <person name="Grigoriev I.V."/>
            <person name="Vagvolgyi C."/>
            <person name="Papp T."/>
            <person name="Martin F.M."/>
            <person name="Miettinen O."/>
            <person name="Hibbett D.S."/>
            <person name="Nagy L.G."/>
        </authorList>
    </citation>
    <scope>NUCLEOTIDE SEQUENCE [LARGE SCALE GENOMIC DNA]</scope>
    <source>
        <strain evidence="10 11">CBS 962.96</strain>
    </source>
</reference>
<keyword evidence="4 8" id="KW-0732">Signal</keyword>